<dbReference type="PANTHER" id="PTHR25462">
    <property type="entry name" value="BONUS, ISOFORM C-RELATED"/>
    <property type="match status" value="1"/>
</dbReference>
<dbReference type="Gene3D" id="3.30.160.60">
    <property type="entry name" value="Classic Zinc Finger"/>
    <property type="match status" value="1"/>
</dbReference>
<dbReference type="AlphaFoldDB" id="A0A9D4RLA9"/>
<reference evidence="4" key="1">
    <citation type="journal article" date="2019" name="bioRxiv">
        <title>The Genome of the Zebra Mussel, Dreissena polymorpha: A Resource for Invasive Species Research.</title>
        <authorList>
            <person name="McCartney M.A."/>
            <person name="Auch B."/>
            <person name="Kono T."/>
            <person name="Mallez S."/>
            <person name="Zhang Y."/>
            <person name="Obille A."/>
            <person name="Becker A."/>
            <person name="Abrahante J.E."/>
            <person name="Garbe J."/>
            <person name="Badalamenti J.P."/>
            <person name="Herman A."/>
            <person name="Mangelson H."/>
            <person name="Liachko I."/>
            <person name="Sullivan S."/>
            <person name="Sone E.D."/>
            <person name="Koren S."/>
            <person name="Silverstein K.A.T."/>
            <person name="Beckman K.B."/>
            <person name="Gohl D.M."/>
        </authorList>
    </citation>
    <scope>NUCLEOTIDE SEQUENCE</scope>
    <source>
        <strain evidence="4">Duluth1</strain>
        <tissue evidence="4">Whole animal</tissue>
    </source>
</reference>
<feature type="domain" description="B box-type" evidence="3">
    <location>
        <begin position="23"/>
        <end position="66"/>
    </location>
</feature>
<dbReference type="SUPFAM" id="SSF57845">
    <property type="entry name" value="B-box zinc-binding domain"/>
    <property type="match status" value="1"/>
</dbReference>
<dbReference type="Proteomes" id="UP000828390">
    <property type="component" value="Unassembled WGS sequence"/>
</dbReference>
<evidence type="ECO:0000259" key="3">
    <source>
        <dbReference type="PROSITE" id="PS50119"/>
    </source>
</evidence>
<dbReference type="OrthoDB" id="6069456at2759"/>
<dbReference type="SUPFAM" id="SSF75011">
    <property type="entry name" value="3-carboxy-cis,cis-mucoante lactonizing enzyme"/>
    <property type="match status" value="1"/>
</dbReference>
<keyword evidence="2" id="KW-0175">Coiled coil</keyword>
<gene>
    <name evidence="4" type="ORF">DPMN_034794</name>
</gene>
<name>A0A9D4RLA9_DREPO</name>
<organism evidence="4 5">
    <name type="scientific">Dreissena polymorpha</name>
    <name type="common">Zebra mussel</name>
    <name type="synonym">Mytilus polymorpha</name>
    <dbReference type="NCBI Taxonomy" id="45954"/>
    <lineage>
        <taxon>Eukaryota</taxon>
        <taxon>Metazoa</taxon>
        <taxon>Spiralia</taxon>
        <taxon>Lophotrochozoa</taxon>
        <taxon>Mollusca</taxon>
        <taxon>Bivalvia</taxon>
        <taxon>Autobranchia</taxon>
        <taxon>Heteroconchia</taxon>
        <taxon>Euheterodonta</taxon>
        <taxon>Imparidentia</taxon>
        <taxon>Neoheterodontei</taxon>
        <taxon>Myida</taxon>
        <taxon>Dreissenoidea</taxon>
        <taxon>Dreissenidae</taxon>
        <taxon>Dreissena</taxon>
    </lineage>
</organism>
<dbReference type="PANTHER" id="PTHR25462:SF305">
    <property type="entry name" value="RING-TYPE DOMAIN-CONTAINING PROTEIN"/>
    <property type="match status" value="1"/>
</dbReference>
<feature type="domain" description="B box-type" evidence="3">
    <location>
        <begin position="80"/>
        <end position="114"/>
    </location>
</feature>
<accession>A0A9D4RLA9</accession>
<dbReference type="GO" id="GO:0005654">
    <property type="term" value="C:nucleoplasm"/>
    <property type="evidence" value="ECO:0007669"/>
    <property type="project" value="TreeGrafter"/>
</dbReference>
<reference evidence="4" key="2">
    <citation type="submission" date="2020-11" db="EMBL/GenBank/DDBJ databases">
        <authorList>
            <person name="McCartney M.A."/>
            <person name="Auch B."/>
            <person name="Kono T."/>
            <person name="Mallez S."/>
            <person name="Becker A."/>
            <person name="Gohl D.M."/>
            <person name="Silverstein K.A.T."/>
            <person name="Koren S."/>
            <person name="Bechman K.B."/>
            <person name="Herman A."/>
            <person name="Abrahante J.E."/>
            <person name="Garbe J."/>
        </authorList>
    </citation>
    <scope>NUCLEOTIDE SEQUENCE</scope>
    <source>
        <strain evidence="4">Duluth1</strain>
        <tissue evidence="4">Whole animal</tissue>
    </source>
</reference>
<keyword evidence="5" id="KW-1185">Reference proteome</keyword>
<evidence type="ECO:0000313" key="4">
    <source>
        <dbReference type="EMBL" id="KAH3871588.1"/>
    </source>
</evidence>
<dbReference type="CDD" id="cd19757">
    <property type="entry name" value="Bbox1"/>
    <property type="match status" value="1"/>
</dbReference>
<proteinExistence type="predicted"/>
<protein>
    <recommendedName>
        <fullName evidence="3">B box-type domain-containing protein</fullName>
    </recommendedName>
</protein>
<keyword evidence="1" id="KW-0863">Zinc-finger</keyword>
<dbReference type="Gene3D" id="2.130.10.10">
    <property type="entry name" value="YVTN repeat-like/Quinoprotein amine dehydrogenase"/>
    <property type="match status" value="1"/>
</dbReference>
<dbReference type="GO" id="GO:0061630">
    <property type="term" value="F:ubiquitin protein ligase activity"/>
    <property type="evidence" value="ECO:0007669"/>
    <property type="project" value="TreeGrafter"/>
</dbReference>
<dbReference type="InterPro" id="IPR015943">
    <property type="entry name" value="WD40/YVTN_repeat-like_dom_sf"/>
</dbReference>
<feature type="coiled-coil region" evidence="2">
    <location>
        <begin position="207"/>
        <end position="234"/>
    </location>
</feature>
<dbReference type="CDD" id="cd19756">
    <property type="entry name" value="Bbox2"/>
    <property type="match status" value="1"/>
</dbReference>
<keyword evidence="1" id="KW-0862">Zinc</keyword>
<sequence length="611" mass="68555">MASNADFDSSVHKGSDLIHDYCCSTCEEDDVSKEAEFHCEKCAKFFCNVCVKLHNLLHRKHTVAGKQDISKWPVAKAIEDTLEQCQKHKDEKLKLFCEVHQQILCTVCHVYNHQKCSHIVLIADKLSALQKEVDFLQISTNLKKLREKINHEKQKKMGKLHSYQISYQKVIDEIGAFRKKMNDALDRLEKTTKQELDTLLTNLKTSIQTDIETLNNAHQKIQHLQDELQNIESKSPAVSFMLYTKCTDQSSVAHLLLQKLASSGDGTMSFFPDTTIAHALSEFTRLGKVGNNNKRSKYTTQHHKSTGIAILQATMSKVSTSIKPAISNPNQIIRVTKGIQYNVKTEYETYMKCSISGMCETASGNLLILDCPTVRLLSPTYTILDCYDVPDEPKGICTTDSHQVAVLVVNRVTVFISKSCQIHFITVKDDKILLEWTLNVGHTCNGIAHRRGKLFLNSGSAIYQYTIDRRQMRQLYGDSSDKSIVESCAVSPDGERIYMAKVSSSSVQLLTLSSDGRVLSTLTDPALKWSRLDYGCAQAGLHVTDSGQLLVCAFNSNTILQVDSDGKKRLAEMATNKDGVVHPSALYFSKRKSKLIVGMWQTDHILVFDAE</sequence>
<dbReference type="GO" id="GO:0008270">
    <property type="term" value="F:zinc ion binding"/>
    <property type="evidence" value="ECO:0007669"/>
    <property type="project" value="UniProtKB-KW"/>
</dbReference>
<dbReference type="InterPro" id="IPR000315">
    <property type="entry name" value="Znf_B-box"/>
</dbReference>
<keyword evidence="1" id="KW-0479">Metal-binding</keyword>
<evidence type="ECO:0000313" key="5">
    <source>
        <dbReference type="Proteomes" id="UP000828390"/>
    </source>
</evidence>
<dbReference type="Pfam" id="PF00643">
    <property type="entry name" value="zf-B_box"/>
    <property type="match status" value="1"/>
</dbReference>
<dbReference type="InterPro" id="IPR047153">
    <property type="entry name" value="TRIM45/56/19-like"/>
</dbReference>
<evidence type="ECO:0000256" key="1">
    <source>
        <dbReference type="PROSITE-ProRule" id="PRU00024"/>
    </source>
</evidence>
<dbReference type="EMBL" id="JAIWYP010000002">
    <property type="protein sequence ID" value="KAH3871588.1"/>
    <property type="molecule type" value="Genomic_DNA"/>
</dbReference>
<dbReference type="PROSITE" id="PS50119">
    <property type="entry name" value="ZF_BBOX"/>
    <property type="match status" value="2"/>
</dbReference>
<comment type="caution">
    <text evidence="4">The sequence shown here is derived from an EMBL/GenBank/DDBJ whole genome shotgun (WGS) entry which is preliminary data.</text>
</comment>
<evidence type="ECO:0000256" key="2">
    <source>
        <dbReference type="SAM" id="Coils"/>
    </source>
</evidence>